<organism evidence="1">
    <name type="scientific">mine drainage metagenome</name>
    <dbReference type="NCBI Taxonomy" id="410659"/>
    <lineage>
        <taxon>unclassified sequences</taxon>
        <taxon>metagenomes</taxon>
        <taxon>ecological metagenomes</taxon>
    </lineage>
</organism>
<dbReference type="AlphaFoldDB" id="A0A1J5S5V5"/>
<comment type="caution">
    <text evidence="1">The sequence shown here is derived from an EMBL/GenBank/DDBJ whole genome shotgun (WGS) entry which is preliminary data.</text>
</comment>
<proteinExistence type="predicted"/>
<sequence length="183" mass="20530">MPLSPPAARQHIHTREVRVEGFRREDGLWDIEGHLTDVKSYPFPNKDRGGEIPPGEPVHEMWVRLTVDERYLIRAVEVVTDHAPFTLCGDITPSFTALEGLSLGPGFLKELRARFSGVHGCTHIVEMMGPIATTAFQTLAPLVGRELRGHQRPRILDTCHALDSHGPVVAREWPEWYEGADKV</sequence>
<gene>
    <name evidence="1" type="ORF">GALL_208710</name>
</gene>
<dbReference type="InterPro" id="IPR021312">
    <property type="entry name" value="DUF2889"/>
</dbReference>
<reference evidence="1" key="1">
    <citation type="submission" date="2016-10" db="EMBL/GenBank/DDBJ databases">
        <title>Sequence of Gallionella enrichment culture.</title>
        <authorList>
            <person name="Poehlein A."/>
            <person name="Muehling M."/>
            <person name="Daniel R."/>
        </authorList>
    </citation>
    <scope>NUCLEOTIDE SEQUENCE</scope>
</reference>
<evidence type="ECO:0000313" key="1">
    <source>
        <dbReference type="EMBL" id="OIQ97171.1"/>
    </source>
</evidence>
<dbReference type="Pfam" id="PF11136">
    <property type="entry name" value="DUF2889"/>
    <property type="match status" value="1"/>
</dbReference>
<protein>
    <recommendedName>
        <fullName evidence="2">DUF2889 domain-containing protein</fullName>
    </recommendedName>
</protein>
<accession>A0A1J5S5V5</accession>
<name>A0A1J5S5V5_9ZZZZ</name>
<evidence type="ECO:0008006" key="2">
    <source>
        <dbReference type="Google" id="ProtNLM"/>
    </source>
</evidence>
<dbReference type="EMBL" id="MLJW01000137">
    <property type="protein sequence ID" value="OIQ97171.1"/>
    <property type="molecule type" value="Genomic_DNA"/>
</dbReference>